<dbReference type="EMBL" id="JALIGE010000061">
    <property type="protein sequence ID" value="MCS2159618.1"/>
    <property type="molecule type" value="Genomic_DNA"/>
</dbReference>
<organism evidence="1 2">
    <name type="scientific">Scandinavium hiltneri</name>
    <dbReference type="NCBI Taxonomy" id="2926519"/>
    <lineage>
        <taxon>Bacteria</taxon>
        <taxon>Pseudomonadati</taxon>
        <taxon>Pseudomonadota</taxon>
        <taxon>Gammaproteobacteria</taxon>
        <taxon>Enterobacterales</taxon>
        <taxon>Enterobacteriaceae</taxon>
        <taxon>Scandinavium</taxon>
    </lineage>
</organism>
<accession>A0ABT2DVH1</accession>
<dbReference type="Pfam" id="PF24806">
    <property type="entry name" value="DUF7706"/>
    <property type="match status" value="1"/>
</dbReference>
<reference evidence="1 2" key="1">
    <citation type="submission" date="2022-04" db="EMBL/GenBank/DDBJ databases">
        <title>Proposal of a three novel species of Scandinavium, Scandinavium hiltneri, Scandinavium manionii, Scandinavium tedordense.</title>
        <authorList>
            <person name="Maddock D.W."/>
            <person name="Brady C.L."/>
            <person name="Denman S."/>
            <person name="Arnold D."/>
        </authorList>
    </citation>
    <scope>NUCLEOTIDE SEQUENCE [LARGE SCALE GENOMIC DNA]</scope>
    <source>
        <strain evidence="1 2">H11S7</strain>
    </source>
</reference>
<dbReference type="RefSeq" id="WP_258986139.1">
    <property type="nucleotide sequence ID" value="NZ_JALIGE010000061.1"/>
</dbReference>
<name>A0ABT2DVH1_9ENTR</name>
<sequence length="64" mass="7247">MEHRNVEVKLELTPEQAEALAQLAKRITWTDCRCNAESHDEAYLMMDAISRVQTALAEAGYAPR</sequence>
<protein>
    <submittedName>
        <fullName evidence="1">Uncharacterized protein</fullName>
    </submittedName>
</protein>
<dbReference type="InterPro" id="IPR056123">
    <property type="entry name" value="DUF7706"/>
</dbReference>
<keyword evidence="2" id="KW-1185">Reference proteome</keyword>
<gene>
    <name evidence="1" type="ORF">MUU47_00370</name>
</gene>
<evidence type="ECO:0000313" key="1">
    <source>
        <dbReference type="EMBL" id="MCS2159618.1"/>
    </source>
</evidence>
<dbReference type="Proteomes" id="UP001205357">
    <property type="component" value="Unassembled WGS sequence"/>
</dbReference>
<proteinExistence type="predicted"/>
<evidence type="ECO:0000313" key="2">
    <source>
        <dbReference type="Proteomes" id="UP001205357"/>
    </source>
</evidence>
<comment type="caution">
    <text evidence="1">The sequence shown here is derived from an EMBL/GenBank/DDBJ whole genome shotgun (WGS) entry which is preliminary data.</text>
</comment>